<organism evidence="1 2">
    <name type="scientific">Corynebacterium nuruki</name>
    <dbReference type="NCBI Taxonomy" id="1032851"/>
    <lineage>
        <taxon>Bacteria</taxon>
        <taxon>Bacillati</taxon>
        <taxon>Actinomycetota</taxon>
        <taxon>Actinomycetes</taxon>
        <taxon>Mycobacteriales</taxon>
        <taxon>Corynebacteriaceae</taxon>
        <taxon>Corynebacterium</taxon>
    </lineage>
</organism>
<sequence length="162" mass="17953">MDGAELGLLFTALASEFQGFSRDLHDETATEIMDLMTGLPLVLRSIAPMTAVQRRALNRGSATTRTVGEDFKLMGVSVWRLVQRAERERYPLWRRALDDVHRIRNASVHANRSSLASLIEEGLVTWARWQAAKTMIGELVLGMDGAVTAYLRSVAMAEYSGG</sequence>
<gene>
    <name evidence="1" type="ORF">DIW82_06355</name>
</gene>
<accession>A0A3D4SYQ7</accession>
<proteinExistence type="predicted"/>
<protein>
    <submittedName>
        <fullName evidence="1">Uncharacterized protein</fullName>
    </submittedName>
</protein>
<reference evidence="1 2" key="1">
    <citation type="journal article" date="2018" name="Nat. Biotechnol.">
        <title>A standardized bacterial taxonomy based on genome phylogeny substantially revises the tree of life.</title>
        <authorList>
            <person name="Parks D.H."/>
            <person name="Chuvochina M."/>
            <person name="Waite D.W."/>
            <person name="Rinke C."/>
            <person name="Skarshewski A."/>
            <person name="Chaumeil P.A."/>
            <person name="Hugenholtz P."/>
        </authorList>
    </citation>
    <scope>NUCLEOTIDE SEQUENCE [LARGE SCALE GENOMIC DNA]</scope>
    <source>
        <strain evidence="1">UBA11247</strain>
    </source>
</reference>
<evidence type="ECO:0000313" key="2">
    <source>
        <dbReference type="Proteomes" id="UP000261739"/>
    </source>
</evidence>
<dbReference type="RefSeq" id="WP_010118963.1">
    <property type="nucleotide sequence ID" value="NZ_JBLBWV010000001.1"/>
</dbReference>
<dbReference type="STRING" id="863239.GCA_000213935_02479"/>
<comment type="caution">
    <text evidence="1">The sequence shown here is derived from an EMBL/GenBank/DDBJ whole genome shotgun (WGS) entry which is preliminary data.</text>
</comment>
<dbReference type="EMBL" id="DQID01000168">
    <property type="protein sequence ID" value="HCT14409.1"/>
    <property type="molecule type" value="Genomic_DNA"/>
</dbReference>
<evidence type="ECO:0000313" key="1">
    <source>
        <dbReference type="EMBL" id="HCT14409.1"/>
    </source>
</evidence>
<name>A0A3D4SYQ7_9CORY</name>
<dbReference type="AlphaFoldDB" id="A0A3D4SYQ7"/>
<dbReference type="Proteomes" id="UP000261739">
    <property type="component" value="Unassembled WGS sequence"/>
</dbReference>